<gene>
    <name evidence="1" type="ORF">IPOD504_LOCUS16270</name>
</gene>
<keyword evidence="2" id="KW-1185">Reference proteome</keyword>
<name>A0ABN8J4J9_9NEOP</name>
<evidence type="ECO:0000313" key="2">
    <source>
        <dbReference type="Proteomes" id="UP000837857"/>
    </source>
</evidence>
<accession>A0ABN8J4J9</accession>
<dbReference type="EMBL" id="OW152819">
    <property type="protein sequence ID" value="CAH2074787.1"/>
    <property type="molecule type" value="Genomic_DNA"/>
</dbReference>
<feature type="non-terminal residue" evidence="1">
    <location>
        <position position="69"/>
    </location>
</feature>
<proteinExistence type="predicted"/>
<evidence type="ECO:0000313" key="1">
    <source>
        <dbReference type="EMBL" id="CAH2074787.1"/>
    </source>
</evidence>
<protein>
    <submittedName>
        <fullName evidence="1">Uncharacterized protein</fullName>
    </submittedName>
</protein>
<dbReference type="Proteomes" id="UP000837857">
    <property type="component" value="Chromosome 7"/>
</dbReference>
<organism evidence="1 2">
    <name type="scientific">Iphiclides podalirius</name>
    <name type="common">scarce swallowtail</name>
    <dbReference type="NCBI Taxonomy" id="110791"/>
    <lineage>
        <taxon>Eukaryota</taxon>
        <taxon>Metazoa</taxon>
        <taxon>Ecdysozoa</taxon>
        <taxon>Arthropoda</taxon>
        <taxon>Hexapoda</taxon>
        <taxon>Insecta</taxon>
        <taxon>Pterygota</taxon>
        <taxon>Neoptera</taxon>
        <taxon>Endopterygota</taxon>
        <taxon>Lepidoptera</taxon>
        <taxon>Glossata</taxon>
        <taxon>Ditrysia</taxon>
        <taxon>Papilionoidea</taxon>
        <taxon>Papilionidae</taxon>
        <taxon>Papilioninae</taxon>
        <taxon>Iphiclides</taxon>
    </lineage>
</organism>
<sequence>MDYLIIPEMAIPLLRTTCTCNYEQQAAEGTFRVAASRTKALPPTDTVPLNTPPCTTICPTKSLPSTSKQ</sequence>
<reference evidence="1" key="1">
    <citation type="submission" date="2022-03" db="EMBL/GenBank/DDBJ databases">
        <authorList>
            <person name="Martin H S."/>
        </authorList>
    </citation>
    <scope>NUCLEOTIDE SEQUENCE</scope>
</reference>